<keyword evidence="11" id="KW-1185">Reference proteome</keyword>
<evidence type="ECO:0000259" key="8">
    <source>
        <dbReference type="Pfam" id="PF02308"/>
    </source>
</evidence>
<comment type="similarity">
    <text evidence="2">Belongs to the MgtC/SapB family.</text>
</comment>
<dbReference type="AlphaFoldDB" id="A0A967AZ81"/>
<dbReference type="InterPro" id="IPR048640">
    <property type="entry name" value="MgtC-like_C"/>
</dbReference>
<evidence type="ECO:0000313" key="10">
    <source>
        <dbReference type="EMBL" id="NHN55821.1"/>
    </source>
</evidence>
<protein>
    <submittedName>
        <fullName evidence="10">MgtC/SapB family protein</fullName>
    </submittedName>
</protein>
<keyword evidence="4 7" id="KW-0812">Transmembrane</keyword>
<evidence type="ECO:0000256" key="3">
    <source>
        <dbReference type="ARBA" id="ARBA00022475"/>
    </source>
</evidence>
<dbReference type="PANTHER" id="PTHR33778">
    <property type="entry name" value="PROTEIN MGTC"/>
    <property type="match status" value="1"/>
</dbReference>
<keyword evidence="5 7" id="KW-1133">Transmembrane helix</keyword>
<keyword evidence="6 7" id="KW-0472">Membrane</keyword>
<name>A0A967AZ81_9MICO</name>
<gene>
    <name evidence="10" type="ORF">G9U51_08540</name>
</gene>
<dbReference type="Pfam" id="PF02308">
    <property type="entry name" value="MgtC"/>
    <property type="match status" value="1"/>
</dbReference>
<dbReference type="Gene3D" id="3.30.70.260">
    <property type="match status" value="1"/>
</dbReference>
<sequence>MSGSLDTFSTPGVAGQIGYFAARAALALVLGACIGAERQWRQRGAGLRTNALVALGAALFELFAVLLAGEQGADPTRIAAYIVSGVGFLGGGVILRQGMNVTGINTAATIWCSAAVGTLSGAGYPLEATIGAALIMIVHLALRPVARHIDRLPITDDIETVYRFRAVCRAEHEAHIRALVVQALTHGEFHLRAVHSNDLDLGSDLVAVEAEISRQGRDDIALEAAVSRLSLEPSVNSVNWTVVHDEALPLASTTQGTDES</sequence>
<dbReference type="Proteomes" id="UP000744769">
    <property type="component" value="Unassembled WGS sequence"/>
</dbReference>
<feature type="transmembrane region" description="Helical" evidence="7">
    <location>
        <begin position="47"/>
        <end position="66"/>
    </location>
</feature>
<dbReference type="RefSeq" id="WP_166195986.1">
    <property type="nucleotide sequence ID" value="NZ_JAAOIV010000005.1"/>
</dbReference>
<feature type="domain" description="MgtC/SapB/SrpB/YhiD N-terminal" evidence="8">
    <location>
        <begin position="26"/>
        <end position="147"/>
    </location>
</feature>
<evidence type="ECO:0000259" key="9">
    <source>
        <dbReference type="Pfam" id="PF21770"/>
    </source>
</evidence>
<evidence type="ECO:0000256" key="1">
    <source>
        <dbReference type="ARBA" id="ARBA00004651"/>
    </source>
</evidence>
<dbReference type="InterPro" id="IPR003416">
    <property type="entry name" value="MgtC/SapB/SrpB/YhiD_fam"/>
</dbReference>
<comment type="subcellular location">
    <subcellularLocation>
        <location evidence="1">Cell membrane</location>
        <topology evidence="1">Multi-pass membrane protein</topology>
    </subcellularLocation>
</comment>
<proteinExistence type="inferred from homology"/>
<evidence type="ECO:0000256" key="6">
    <source>
        <dbReference type="ARBA" id="ARBA00023136"/>
    </source>
</evidence>
<comment type="caution">
    <text evidence="10">The sequence shown here is derived from an EMBL/GenBank/DDBJ whole genome shotgun (WGS) entry which is preliminary data.</text>
</comment>
<dbReference type="PRINTS" id="PR01837">
    <property type="entry name" value="MGTCSAPBPROT"/>
</dbReference>
<dbReference type="EMBL" id="JAAOIV010000005">
    <property type="protein sequence ID" value="NHN55821.1"/>
    <property type="molecule type" value="Genomic_DNA"/>
</dbReference>
<evidence type="ECO:0000313" key="11">
    <source>
        <dbReference type="Proteomes" id="UP000744769"/>
    </source>
</evidence>
<feature type="domain" description="MgtC-like C-terminal" evidence="9">
    <location>
        <begin position="162"/>
        <end position="240"/>
    </location>
</feature>
<evidence type="ECO:0000256" key="5">
    <source>
        <dbReference type="ARBA" id="ARBA00022989"/>
    </source>
</evidence>
<reference evidence="10" key="1">
    <citation type="submission" date="2020-03" db="EMBL/GenBank/DDBJ databases">
        <title>Draft sequencing of Calidifontibacter sp. DB0510.</title>
        <authorList>
            <person name="Kim D.-U."/>
        </authorList>
    </citation>
    <scope>NUCLEOTIDE SEQUENCE</scope>
    <source>
        <strain evidence="10">DB0510</strain>
    </source>
</reference>
<dbReference type="GO" id="GO:0005886">
    <property type="term" value="C:plasma membrane"/>
    <property type="evidence" value="ECO:0007669"/>
    <property type="project" value="UniProtKB-SubCell"/>
</dbReference>
<dbReference type="PANTHER" id="PTHR33778:SF3">
    <property type="entry name" value="PROTEIN MGTC"/>
    <property type="match status" value="1"/>
</dbReference>
<feature type="transmembrane region" description="Helical" evidence="7">
    <location>
        <begin position="78"/>
        <end position="95"/>
    </location>
</feature>
<dbReference type="Pfam" id="PF21770">
    <property type="entry name" value="MgtC_SapB_C"/>
    <property type="match status" value="1"/>
</dbReference>
<evidence type="ECO:0000256" key="4">
    <source>
        <dbReference type="ARBA" id="ARBA00022692"/>
    </source>
</evidence>
<evidence type="ECO:0000256" key="7">
    <source>
        <dbReference type="SAM" id="Phobius"/>
    </source>
</evidence>
<organism evidence="10 11">
    <name type="scientific">Metallococcus carri</name>
    <dbReference type="NCBI Taxonomy" id="1656884"/>
    <lineage>
        <taxon>Bacteria</taxon>
        <taxon>Bacillati</taxon>
        <taxon>Actinomycetota</taxon>
        <taxon>Actinomycetes</taxon>
        <taxon>Micrococcales</taxon>
        <taxon>Dermacoccaceae</taxon>
        <taxon>Metallococcus</taxon>
    </lineage>
</organism>
<dbReference type="InterPro" id="IPR049177">
    <property type="entry name" value="MgtC_SapB_SrpB_YhiD_N"/>
</dbReference>
<feature type="transmembrane region" description="Helical" evidence="7">
    <location>
        <begin position="17"/>
        <end position="35"/>
    </location>
</feature>
<accession>A0A967AZ81</accession>
<evidence type="ECO:0000256" key="2">
    <source>
        <dbReference type="ARBA" id="ARBA00009298"/>
    </source>
</evidence>
<keyword evidence="3" id="KW-1003">Cell membrane</keyword>